<dbReference type="InterPro" id="IPR050372">
    <property type="entry name" value="Neurexin-related_CASP"/>
</dbReference>
<dbReference type="PANTHER" id="PTHR15036:SF89">
    <property type="entry name" value="NEUREXIN 1, ISOFORM F"/>
    <property type="match status" value="1"/>
</dbReference>
<keyword evidence="4" id="KW-1185">Reference proteome</keyword>
<evidence type="ECO:0000313" key="4">
    <source>
        <dbReference type="Proteomes" id="UP001208570"/>
    </source>
</evidence>
<dbReference type="PANTHER" id="PTHR15036">
    <property type="entry name" value="PIKACHURIN-LIKE PROTEIN"/>
    <property type="match status" value="1"/>
</dbReference>
<dbReference type="Proteomes" id="UP001208570">
    <property type="component" value="Unassembled WGS sequence"/>
</dbReference>
<name>A0AAD9JJZ8_9ANNE</name>
<dbReference type="Gene3D" id="2.60.120.200">
    <property type="match status" value="1"/>
</dbReference>
<sequence>MTYCIVLLFTDTNLSINQAQYCAKLLDEGKQARFSPTYRSRVCINACVDIYLISDGIAYSFGSSGGLIHFAYVDNQLHNTKRDQLALGFITDQKDAVLARIDSRGSEDYIEMELVDGNIFVVYNMGTMDHPIGQLFDRVDDGKYHVVRFYRNGANASIELDDTAPQYKNPSGM</sequence>
<dbReference type="InterPro" id="IPR013320">
    <property type="entry name" value="ConA-like_dom_sf"/>
</dbReference>
<dbReference type="CDD" id="cd00110">
    <property type="entry name" value="LamG"/>
    <property type="match status" value="1"/>
</dbReference>
<accession>A0AAD9JJZ8</accession>
<comment type="caution">
    <text evidence="1">Lacks conserved residue(s) required for the propagation of feature annotation.</text>
</comment>
<reference evidence="3" key="1">
    <citation type="journal article" date="2023" name="Mol. Biol. Evol.">
        <title>Third-Generation Sequencing Reveals the Adaptive Role of the Epigenome in Three Deep-Sea Polychaetes.</title>
        <authorList>
            <person name="Perez M."/>
            <person name="Aroh O."/>
            <person name="Sun Y."/>
            <person name="Lan Y."/>
            <person name="Juniper S.K."/>
            <person name="Young C.R."/>
            <person name="Angers B."/>
            <person name="Qian P.Y."/>
        </authorList>
    </citation>
    <scope>NUCLEOTIDE SEQUENCE</scope>
    <source>
        <strain evidence="3">P08H-3</strain>
    </source>
</reference>
<dbReference type="EMBL" id="JAODUP010000264">
    <property type="protein sequence ID" value="KAK2154593.1"/>
    <property type="molecule type" value="Genomic_DNA"/>
</dbReference>
<evidence type="ECO:0000256" key="1">
    <source>
        <dbReference type="PROSITE-ProRule" id="PRU00122"/>
    </source>
</evidence>
<evidence type="ECO:0000313" key="3">
    <source>
        <dbReference type="EMBL" id="KAK2154593.1"/>
    </source>
</evidence>
<dbReference type="AlphaFoldDB" id="A0AAD9JJZ8"/>
<evidence type="ECO:0000259" key="2">
    <source>
        <dbReference type="PROSITE" id="PS50025"/>
    </source>
</evidence>
<dbReference type="InterPro" id="IPR001791">
    <property type="entry name" value="Laminin_G"/>
</dbReference>
<proteinExistence type="predicted"/>
<feature type="domain" description="Laminin G" evidence="2">
    <location>
        <begin position="57"/>
        <end position="173"/>
    </location>
</feature>
<protein>
    <recommendedName>
        <fullName evidence="2">Laminin G domain-containing protein</fullName>
    </recommendedName>
</protein>
<comment type="caution">
    <text evidence="3">The sequence shown here is derived from an EMBL/GenBank/DDBJ whole genome shotgun (WGS) entry which is preliminary data.</text>
</comment>
<organism evidence="3 4">
    <name type="scientific">Paralvinella palmiformis</name>
    <dbReference type="NCBI Taxonomy" id="53620"/>
    <lineage>
        <taxon>Eukaryota</taxon>
        <taxon>Metazoa</taxon>
        <taxon>Spiralia</taxon>
        <taxon>Lophotrochozoa</taxon>
        <taxon>Annelida</taxon>
        <taxon>Polychaeta</taxon>
        <taxon>Sedentaria</taxon>
        <taxon>Canalipalpata</taxon>
        <taxon>Terebellida</taxon>
        <taxon>Terebelliformia</taxon>
        <taxon>Alvinellidae</taxon>
        <taxon>Paralvinella</taxon>
    </lineage>
</organism>
<gene>
    <name evidence="3" type="ORF">LSH36_264g03011</name>
</gene>
<dbReference type="Pfam" id="PF02210">
    <property type="entry name" value="Laminin_G_2"/>
    <property type="match status" value="1"/>
</dbReference>
<dbReference type="SUPFAM" id="SSF49899">
    <property type="entry name" value="Concanavalin A-like lectins/glucanases"/>
    <property type="match status" value="1"/>
</dbReference>
<dbReference type="PROSITE" id="PS50025">
    <property type="entry name" value="LAM_G_DOMAIN"/>
    <property type="match status" value="1"/>
</dbReference>